<dbReference type="Gene3D" id="3.40.50.300">
    <property type="entry name" value="P-loop containing nucleotide triphosphate hydrolases"/>
    <property type="match status" value="1"/>
</dbReference>
<dbReference type="Pfam" id="PF25000">
    <property type="entry name" value="DUF7779"/>
    <property type="match status" value="1"/>
</dbReference>
<evidence type="ECO:0000256" key="2">
    <source>
        <dbReference type="ARBA" id="ARBA00022737"/>
    </source>
</evidence>
<reference evidence="6 7" key="1">
    <citation type="journal article" date="2018" name="IMA Fungus">
        <title>IMA Genome-F 9: Draft genome sequence of Annulohypoxylon stygium, Aspergillus mulundensis, Berkeleyomyces basicola (syn. Thielaviopsis basicola), Ceratocystis smalleyi, two Cercospora beticola strains, Coleophoma cylindrospora, Fusarium fracticaudum, Phialophora cf. hyalina, and Morchella septimelata.</title>
        <authorList>
            <person name="Wingfield B.D."/>
            <person name="Bills G.F."/>
            <person name="Dong Y."/>
            <person name="Huang W."/>
            <person name="Nel W.J."/>
            <person name="Swalarsk-Parry B.S."/>
            <person name="Vaghefi N."/>
            <person name="Wilken P.M."/>
            <person name="An Z."/>
            <person name="de Beer Z.W."/>
            <person name="De Vos L."/>
            <person name="Chen L."/>
            <person name="Duong T.A."/>
            <person name="Gao Y."/>
            <person name="Hammerbacher A."/>
            <person name="Kikkert J.R."/>
            <person name="Li Y."/>
            <person name="Li H."/>
            <person name="Li K."/>
            <person name="Li Q."/>
            <person name="Liu X."/>
            <person name="Ma X."/>
            <person name="Naidoo K."/>
            <person name="Pethybridge S.J."/>
            <person name="Sun J."/>
            <person name="Steenkamp E.T."/>
            <person name="van der Nest M.A."/>
            <person name="van Wyk S."/>
            <person name="Wingfield M.J."/>
            <person name="Xiong C."/>
            <person name="Yue Q."/>
            <person name="Zhang X."/>
        </authorList>
    </citation>
    <scope>NUCLEOTIDE SEQUENCE [LARGE SCALE GENOMIC DNA]</scope>
    <source>
        <strain evidence="6 7">BP 5553</strain>
    </source>
</reference>
<keyword evidence="7" id="KW-1185">Reference proteome</keyword>
<dbReference type="PRINTS" id="PR00381">
    <property type="entry name" value="KINESINLIGHT"/>
</dbReference>
<evidence type="ECO:0000256" key="3">
    <source>
        <dbReference type="ARBA" id="ARBA00022803"/>
    </source>
</evidence>
<protein>
    <submittedName>
        <fullName evidence="6">Uncharacterized protein</fullName>
    </submittedName>
</protein>
<dbReference type="Pfam" id="PF05057">
    <property type="entry name" value="DUF676"/>
    <property type="match status" value="1"/>
</dbReference>
<dbReference type="InterPro" id="IPR056681">
    <property type="entry name" value="DUF7779"/>
</dbReference>
<gene>
    <name evidence="6" type="ORF">BP5553_01931</name>
</gene>
<dbReference type="SUPFAM" id="SSF53474">
    <property type="entry name" value="alpha/beta-Hydrolases"/>
    <property type="match status" value="1"/>
</dbReference>
<feature type="domain" description="DUF7779" evidence="5">
    <location>
        <begin position="540"/>
        <end position="635"/>
    </location>
</feature>
<dbReference type="PANTHER" id="PTHR45641:SF19">
    <property type="entry name" value="NEPHROCYSTIN-3"/>
    <property type="match status" value="1"/>
</dbReference>
<evidence type="ECO:0000313" key="7">
    <source>
        <dbReference type="Proteomes" id="UP000254866"/>
    </source>
</evidence>
<dbReference type="Gene3D" id="3.40.50.1820">
    <property type="entry name" value="alpha/beta hydrolase"/>
    <property type="match status" value="1"/>
</dbReference>
<dbReference type="AlphaFoldDB" id="A0A370U2E7"/>
<feature type="domain" description="DUF676" evidence="4">
    <location>
        <begin position="24"/>
        <end position="153"/>
    </location>
</feature>
<accession>A0A370U2E7</accession>
<dbReference type="Proteomes" id="UP000254866">
    <property type="component" value="Unassembled WGS sequence"/>
</dbReference>
<evidence type="ECO:0000259" key="4">
    <source>
        <dbReference type="Pfam" id="PF05057"/>
    </source>
</evidence>
<dbReference type="STRING" id="2656787.A0A370U2E7"/>
<dbReference type="GeneID" id="43594780"/>
<sequence length="1083" mass="123493">MVLTVLYPPDGVGVSVALTLTVDIVFVHGLNGDATGSWTNPDTKAFWPKDFLPSDIPDARVMTFGYNADAAFGNTTADIVDHAKDLLSSLIDKREEEHENQRPIIFIAHSLGGIVVKQALVSARIESQYSPICEHTTGIIFFGTPHHGSDKAAYGKILTNVASTVMRKPNSKLLSALETNSDTLARLTSDFRHQLPQYEIVSFYERKPLGIFKKESVEKQSALLEVAREDQIPVDANHRDMCKFSGRDDGDYEKLFKRIRRILRAKGDVKQSISDPCNKHYLIPHNVSAVFTGRYDVCKMLQESCLSSGPFKMKRVFVLYGLGGSGKTQVSLKFAQDNRESFWGVFWIDSSNDQTIEQGFSKIAQSCQIEDDILSIRTWLSNIPQQWLLIFDNADDPSIDISRYFPVGSRGTILITTRNPECKVHQTVGSYEFAGMGVEEAVDLLLKAIGTDDLSSQASRLAARSIVTTLGSLSLAIIQAGAVIRQKLCRLEDYCDTYRRRRQELLSRAPTQASSDYKYTVYTTWEVSVNMIEGMGNEVASHALELLRLFSFFHFDGISEEIFRQAWGNTTRKPCSDWKASYQVDWFYEDDSEWDPYHIREAIALLSSFSLIQVDGLTNNVSIHPLVHAWARDRLGIPEQEKWSFTTALILADSISWRQKTSDYSFRRSLISHVTTCITFLTPEALFIIGNSEEERLETVSKFIWVLVDTGQWQKAVQLQEQVLEVRKRTFGDEHPDTLRSMGNLAASYSDLGRRQEAVELEEKVLEIRERTLRDEHPDILLSISNLARSYSDLGRRQEAVELEEKVLEIRKRILGDEHPDTLLSISNLARSYSDLGRQQEAVELEEKVLEIRKRILGDEHPDTLRSINNLAASYSNLGRQQEAIELEEKVLEIRKRILGNEHPDTLRSISNLAMSYSYFGRQQEAIEFEEKVLEVRKRIFGDEHPDTLLSISNLAVSYNDIGRQQEAIKLKEKVLEIRRKILGDEHPDTLLSISNLAMSYYDIGRRQEAIELEEKSLEVKKRTLGDEHPDTLLSIDNLEFYLTNLANPLNLDLYSTLQPEYRIERKIRSRWTLRSLAKRIYR</sequence>
<dbReference type="EMBL" id="NPIC01000001">
    <property type="protein sequence ID" value="RDL41952.1"/>
    <property type="molecule type" value="Genomic_DNA"/>
</dbReference>
<evidence type="ECO:0000313" key="6">
    <source>
        <dbReference type="EMBL" id="RDL41952.1"/>
    </source>
</evidence>
<comment type="caution">
    <text evidence="6">The sequence shown here is derived from an EMBL/GenBank/DDBJ whole genome shotgun (WGS) entry which is preliminary data.</text>
</comment>
<evidence type="ECO:0000259" key="5">
    <source>
        <dbReference type="Pfam" id="PF25000"/>
    </source>
</evidence>
<dbReference type="RefSeq" id="XP_031874608.1">
    <property type="nucleotide sequence ID" value="XM_032010554.1"/>
</dbReference>
<dbReference type="Pfam" id="PF13424">
    <property type="entry name" value="TPR_12"/>
    <property type="match status" value="3"/>
</dbReference>
<dbReference type="InterPro" id="IPR027417">
    <property type="entry name" value="P-loop_NTPase"/>
</dbReference>
<dbReference type="SMART" id="SM00028">
    <property type="entry name" value="TPR"/>
    <property type="match status" value="7"/>
</dbReference>
<dbReference type="PANTHER" id="PTHR45641">
    <property type="entry name" value="TETRATRICOPEPTIDE REPEAT PROTEIN (AFU_ORTHOLOGUE AFUA_6G03870)"/>
    <property type="match status" value="1"/>
</dbReference>
<dbReference type="Pfam" id="PF13374">
    <property type="entry name" value="TPR_10"/>
    <property type="match status" value="2"/>
</dbReference>
<dbReference type="InterPro" id="IPR029058">
    <property type="entry name" value="AB_hydrolase_fold"/>
</dbReference>
<dbReference type="InterPro" id="IPR007751">
    <property type="entry name" value="DUF676_lipase-like"/>
</dbReference>
<dbReference type="InterPro" id="IPR011990">
    <property type="entry name" value="TPR-like_helical_dom_sf"/>
</dbReference>
<keyword evidence="3" id="KW-0802">TPR repeat</keyword>
<dbReference type="Gene3D" id="1.25.40.10">
    <property type="entry name" value="Tetratricopeptide repeat domain"/>
    <property type="match status" value="2"/>
</dbReference>
<dbReference type="OrthoDB" id="5086500at2759"/>
<dbReference type="InterPro" id="IPR019734">
    <property type="entry name" value="TPR_rpt"/>
</dbReference>
<organism evidence="6 7">
    <name type="scientific">Venustampulla echinocandica</name>
    <dbReference type="NCBI Taxonomy" id="2656787"/>
    <lineage>
        <taxon>Eukaryota</taxon>
        <taxon>Fungi</taxon>
        <taxon>Dikarya</taxon>
        <taxon>Ascomycota</taxon>
        <taxon>Pezizomycotina</taxon>
        <taxon>Leotiomycetes</taxon>
        <taxon>Helotiales</taxon>
        <taxon>Pleuroascaceae</taxon>
        <taxon>Venustampulla</taxon>
    </lineage>
</organism>
<proteinExistence type="inferred from homology"/>
<dbReference type="SUPFAM" id="SSF48452">
    <property type="entry name" value="TPR-like"/>
    <property type="match status" value="3"/>
</dbReference>
<comment type="similarity">
    <text evidence="1">Belongs to the putative lipase ROG1 family.</text>
</comment>
<dbReference type="SUPFAM" id="SSF52540">
    <property type="entry name" value="P-loop containing nucleoside triphosphate hydrolases"/>
    <property type="match status" value="1"/>
</dbReference>
<evidence type="ECO:0000256" key="1">
    <source>
        <dbReference type="ARBA" id="ARBA00007920"/>
    </source>
</evidence>
<dbReference type="GO" id="GO:0043531">
    <property type="term" value="F:ADP binding"/>
    <property type="evidence" value="ECO:0007669"/>
    <property type="project" value="InterPro"/>
</dbReference>
<keyword evidence="2" id="KW-0677">Repeat</keyword>
<name>A0A370U2E7_9HELO</name>